<evidence type="ECO:0000256" key="1">
    <source>
        <dbReference type="SAM" id="Phobius"/>
    </source>
</evidence>
<sequence>MTTHPTIEHHPDVAEMRARFEQATSTPRGQAVEALAFLTGVYLAASPWIAGFSGLTALAVTNLILGIAYALCMGGLLGTAYERTHAMAWCAVAIGAFTIVSPWLVAGSVDTTRSIWNNVIVGAVALLLGVAMAATGERRASAARARGRRRMPTA</sequence>
<keyword evidence="1" id="KW-1133">Transmembrane helix</keyword>
<dbReference type="OrthoDB" id="3638638at2"/>
<dbReference type="AlphaFoldDB" id="A0A1D8GAS7"/>
<dbReference type="RefSeq" id="WP_031135316.1">
    <property type="nucleotide sequence ID" value="NZ_CP017316.1"/>
</dbReference>
<dbReference type="EMBL" id="CP017316">
    <property type="protein sequence ID" value="AOT62555.1"/>
    <property type="molecule type" value="Genomic_DNA"/>
</dbReference>
<dbReference type="GeneID" id="91406938"/>
<proteinExistence type="predicted"/>
<dbReference type="STRING" id="285473.A4G23_05453"/>
<dbReference type="KEGG" id="srn:A4G23_05453"/>
<feature type="transmembrane region" description="Helical" evidence="1">
    <location>
        <begin position="115"/>
        <end position="136"/>
    </location>
</feature>
<keyword evidence="1" id="KW-0812">Transmembrane</keyword>
<accession>A0A1D8GAS7</accession>
<dbReference type="InterPro" id="IPR005530">
    <property type="entry name" value="SPW"/>
</dbReference>
<keyword evidence="4" id="KW-1185">Reference proteome</keyword>
<keyword evidence="1" id="KW-0472">Membrane</keyword>
<dbReference type="Proteomes" id="UP000095349">
    <property type="component" value="Chromosome"/>
</dbReference>
<reference evidence="3 4" key="1">
    <citation type="submission" date="2016-09" db="EMBL/GenBank/DDBJ databases">
        <title>Streptomyces rubrolavendulae MJM4426 Genome sequencing and assembly.</title>
        <authorList>
            <person name="Kim J.-G."/>
        </authorList>
    </citation>
    <scope>NUCLEOTIDE SEQUENCE [LARGE SCALE GENOMIC DNA]</scope>
    <source>
        <strain evidence="3 4">MJM4426</strain>
    </source>
</reference>
<dbReference type="PATRIC" id="fig|285473.5.peg.5751"/>
<gene>
    <name evidence="3" type="ORF">A4G23_05453</name>
</gene>
<feature type="domain" description="SPW repeat-containing integral membrane" evidence="2">
    <location>
        <begin position="33"/>
        <end position="130"/>
    </location>
</feature>
<evidence type="ECO:0000313" key="3">
    <source>
        <dbReference type="EMBL" id="AOT62555.1"/>
    </source>
</evidence>
<protein>
    <submittedName>
        <fullName evidence="3">SPW repeat protein</fullName>
    </submittedName>
</protein>
<dbReference type="Pfam" id="PF03779">
    <property type="entry name" value="SPW"/>
    <property type="match status" value="1"/>
</dbReference>
<organism evidence="3 4">
    <name type="scientific">Streptomyces rubrolavendulae</name>
    <dbReference type="NCBI Taxonomy" id="285473"/>
    <lineage>
        <taxon>Bacteria</taxon>
        <taxon>Bacillati</taxon>
        <taxon>Actinomycetota</taxon>
        <taxon>Actinomycetes</taxon>
        <taxon>Kitasatosporales</taxon>
        <taxon>Streptomycetaceae</taxon>
        <taxon>Streptomyces</taxon>
    </lineage>
</organism>
<feature type="transmembrane region" description="Helical" evidence="1">
    <location>
        <begin position="31"/>
        <end position="49"/>
    </location>
</feature>
<evidence type="ECO:0000259" key="2">
    <source>
        <dbReference type="Pfam" id="PF03779"/>
    </source>
</evidence>
<feature type="transmembrane region" description="Helical" evidence="1">
    <location>
        <begin position="55"/>
        <end position="77"/>
    </location>
</feature>
<name>A0A1D8GAS7_9ACTN</name>
<feature type="transmembrane region" description="Helical" evidence="1">
    <location>
        <begin position="89"/>
        <end position="109"/>
    </location>
</feature>
<evidence type="ECO:0000313" key="4">
    <source>
        <dbReference type="Proteomes" id="UP000095349"/>
    </source>
</evidence>